<keyword evidence="1" id="KW-0472">Membrane</keyword>
<protein>
    <submittedName>
        <fullName evidence="4">DnaJ protein</fullName>
    </submittedName>
</protein>
<feature type="domain" description="DUF8077" evidence="2">
    <location>
        <begin position="36"/>
        <end position="165"/>
    </location>
</feature>
<dbReference type="WBParaSite" id="SSTP_0000108700.1">
    <property type="protein sequence ID" value="SSTP_0000108700.1"/>
    <property type="gene ID" value="SSTP_0000108700"/>
</dbReference>
<evidence type="ECO:0000313" key="3">
    <source>
        <dbReference type="Proteomes" id="UP000035681"/>
    </source>
</evidence>
<dbReference type="Pfam" id="PF26284">
    <property type="entry name" value="DUF8077"/>
    <property type="match status" value="1"/>
</dbReference>
<evidence type="ECO:0000313" key="4">
    <source>
        <dbReference type="WBParaSite" id="SSTP_0000108700.1"/>
    </source>
</evidence>
<evidence type="ECO:0000256" key="1">
    <source>
        <dbReference type="SAM" id="Phobius"/>
    </source>
</evidence>
<organism evidence="4">
    <name type="scientific">Strongyloides stercoralis</name>
    <name type="common">Threadworm</name>
    <dbReference type="NCBI Taxonomy" id="6248"/>
    <lineage>
        <taxon>Eukaryota</taxon>
        <taxon>Metazoa</taxon>
        <taxon>Ecdysozoa</taxon>
        <taxon>Nematoda</taxon>
        <taxon>Chromadorea</taxon>
        <taxon>Rhabditida</taxon>
        <taxon>Tylenchina</taxon>
        <taxon>Panagrolaimomorpha</taxon>
        <taxon>Strongyloidoidea</taxon>
        <taxon>Strongyloididae</taxon>
        <taxon>Strongyloides</taxon>
    </lineage>
</organism>
<proteinExistence type="predicted"/>
<accession>A0A0K0DV20</accession>
<dbReference type="Proteomes" id="UP000035681">
    <property type="component" value="Unplaced"/>
</dbReference>
<evidence type="ECO:0000259" key="2">
    <source>
        <dbReference type="Pfam" id="PF26284"/>
    </source>
</evidence>
<reference evidence="4" key="1">
    <citation type="submission" date="2015-08" db="UniProtKB">
        <authorList>
            <consortium name="WormBaseParasite"/>
        </authorList>
    </citation>
    <scope>IDENTIFICATION</scope>
</reference>
<sequence>MSRQISYNIYYLFIILTYFVSLIKTNFHHTDPSQAEVEYVDWVTGVQVVFCKDTFVTQADIENNFKKAIVNVLNKHCHNSTACGLKKPVTFTPQNIIFMEGFPRREYEAINFRFLIVLPTESIPMKKISKPLLHKQYSSDAFKKFLVEEITNKLGWHVLYFEKYPKYDRITEFMNIALIPIALTAGLLMICLAYWSTCLNSIAFNNGDWIVSGASGGKNAALRRTMEIISEQEAFFDQYLKEKQYYENFSNKDNEDKKKDNQIMTITNISQFSKGKDKKDSRSVKNFPGKECYEMEERINEDNYLTKENIFNDKFEECMDKKNIEDKKVNKDVVITITHKDSDSSLLTQEQEAQLIAKINERDKRRASLLNCNPDVIKEIKRIKRHHATRNSIFSLPSPKRKSICSPGKKQWKTGSIMFNFMRKK</sequence>
<dbReference type="AlphaFoldDB" id="A0A0K0DV20"/>
<keyword evidence="3" id="KW-1185">Reference proteome</keyword>
<dbReference type="WBParaSite" id="TCONS_00008552.p1">
    <property type="protein sequence ID" value="TCONS_00008552.p1"/>
    <property type="gene ID" value="XLOC_006486"/>
</dbReference>
<dbReference type="InterPro" id="IPR058390">
    <property type="entry name" value="DUF8077"/>
</dbReference>
<keyword evidence="1" id="KW-0812">Transmembrane</keyword>
<feature type="transmembrane region" description="Helical" evidence="1">
    <location>
        <begin position="173"/>
        <end position="195"/>
    </location>
</feature>
<keyword evidence="1" id="KW-1133">Transmembrane helix</keyword>
<name>A0A0K0DV20_STRER</name>
<feature type="transmembrane region" description="Helical" evidence="1">
    <location>
        <begin position="6"/>
        <end position="23"/>
    </location>
</feature>